<dbReference type="Gene3D" id="3.40.50.300">
    <property type="entry name" value="P-loop containing nucleotide triphosphate hydrolases"/>
    <property type="match status" value="1"/>
</dbReference>
<dbReference type="PANTHER" id="PTHR10903">
    <property type="entry name" value="GTPASE, IMAP FAMILY MEMBER-RELATED"/>
    <property type="match status" value="1"/>
</dbReference>
<name>A0A6A2XZD8_HIBSY</name>
<evidence type="ECO:0000256" key="2">
    <source>
        <dbReference type="ARBA" id="ARBA00023134"/>
    </source>
</evidence>
<dbReference type="Pfam" id="PF04548">
    <property type="entry name" value="AIG1"/>
    <property type="match status" value="1"/>
</dbReference>
<dbReference type="InterPro" id="IPR006703">
    <property type="entry name" value="G_AIG1"/>
</dbReference>
<dbReference type="AlphaFoldDB" id="A0A6A2XZD8"/>
<evidence type="ECO:0000256" key="3">
    <source>
        <dbReference type="SAM" id="MobiDB-lite"/>
    </source>
</evidence>
<proteinExistence type="predicted"/>
<evidence type="ECO:0000313" key="5">
    <source>
        <dbReference type="EMBL" id="KAE8668046.1"/>
    </source>
</evidence>
<keyword evidence="1" id="KW-0547">Nucleotide-binding</keyword>
<dbReference type="EMBL" id="VEPZ02001559">
    <property type="protein sequence ID" value="KAE8668046.1"/>
    <property type="molecule type" value="Genomic_DNA"/>
</dbReference>
<evidence type="ECO:0000259" key="4">
    <source>
        <dbReference type="Pfam" id="PF04548"/>
    </source>
</evidence>
<dbReference type="SUPFAM" id="SSF52540">
    <property type="entry name" value="P-loop containing nucleoside triphosphate hydrolases"/>
    <property type="match status" value="1"/>
</dbReference>
<dbReference type="PANTHER" id="PTHR10903:SF127">
    <property type="entry name" value="TRANSLOCASE OF CHLOROPLAST 159, CHLOROPLASTIC-LIKE"/>
    <property type="match status" value="1"/>
</dbReference>
<accession>A0A6A2XZD8</accession>
<organism evidence="5 6">
    <name type="scientific">Hibiscus syriacus</name>
    <name type="common">Rose of Sharon</name>
    <dbReference type="NCBI Taxonomy" id="106335"/>
    <lineage>
        <taxon>Eukaryota</taxon>
        <taxon>Viridiplantae</taxon>
        <taxon>Streptophyta</taxon>
        <taxon>Embryophyta</taxon>
        <taxon>Tracheophyta</taxon>
        <taxon>Spermatophyta</taxon>
        <taxon>Magnoliopsida</taxon>
        <taxon>eudicotyledons</taxon>
        <taxon>Gunneridae</taxon>
        <taxon>Pentapetalae</taxon>
        <taxon>rosids</taxon>
        <taxon>malvids</taxon>
        <taxon>Malvales</taxon>
        <taxon>Malvaceae</taxon>
        <taxon>Malvoideae</taxon>
        <taxon>Hibiscus</taxon>
    </lineage>
</organism>
<feature type="region of interest" description="Disordered" evidence="3">
    <location>
        <begin position="184"/>
        <end position="203"/>
    </location>
</feature>
<dbReference type="GO" id="GO:0005525">
    <property type="term" value="F:GTP binding"/>
    <property type="evidence" value="ECO:0007669"/>
    <property type="project" value="UniProtKB-KW"/>
</dbReference>
<evidence type="ECO:0000256" key="1">
    <source>
        <dbReference type="ARBA" id="ARBA00022741"/>
    </source>
</evidence>
<keyword evidence="2" id="KW-0342">GTP-binding</keyword>
<feature type="region of interest" description="Disordered" evidence="3">
    <location>
        <begin position="433"/>
        <end position="452"/>
    </location>
</feature>
<dbReference type="GO" id="GO:0045036">
    <property type="term" value="P:protein targeting to chloroplast"/>
    <property type="evidence" value="ECO:0007669"/>
    <property type="project" value="TreeGrafter"/>
</dbReference>
<sequence>MLSSLGNKTSPSYRDGGHFVLIGDIGFSVESLIRLAWSYLRGGFESSLALIHCVFIYFEVSVVMRKKKVDAGLEKRREECSKSLRLKDEGSSGRREEALVSGDEATVHLLLWFLASLILGATSVLNPYYYRCYHNPIANIAPENPNVEWVESEYGDGHEIKENGYVMVGGPNHDSQHVVNSEFENGGLEDFGDEDEGSSLEGSQKDVLVEVPKSDEDVKPSADAIIAPENLGVERVESKYGNGHKIEEHGSVMVESIDKVVVSDMKESNDIDSVEVSAPISILDQSVKVGEEDIDTRVEEEGFVSEDDVVELIFGSSETTKQVVNEVDSDYQLGTESHQIVVDSDEEAEAEREHEAKELLDSAALAALLKVAARYEEAEAEREYEAKELLSSITLSALLKAAAGGGSDGVGLKIASSDGSRVFPLDHPAYSGSSVHSSKVAPPSNTVDNASKDKISDEYKRRFEKLQLTRVKFLRLVQRLGHSHTDPMVAQLEAEGKDDLDFSLNILVLGKTGVGKSASVNSILCEQKSRIDAFLPATTAVKEIVGTVDEVELRIFDTPGLRSPVTEEASSRKLLASIKRFVKKFPPNVVLYVDRVGEIGLFLTRT</sequence>
<evidence type="ECO:0000313" key="6">
    <source>
        <dbReference type="Proteomes" id="UP000436088"/>
    </source>
</evidence>
<gene>
    <name evidence="5" type="ORF">F3Y22_tig00112349pilonHSYRG00154</name>
</gene>
<dbReference type="GO" id="GO:0009707">
    <property type="term" value="C:chloroplast outer membrane"/>
    <property type="evidence" value="ECO:0007669"/>
    <property type="project" value="TreeGrafter"/>
</dbReference>
<dbReference type="Proteomes" id="UP000436088">
    <property type="component" value="Unassembled WGS sequence"/>
</dbReference>
<keyword evidence="6" id="KW-1185">Reference proteome</keyword>
<feature type="compositionally biased region" description="Polar residues" evidence="3">
    <location>
        <begin position="433"/>
        <end position="449"/>
    </location>
</feature>
<protein>
    <recommendedName>
        <fullName evidence="4">AIG1-type G domain-containing protein</fullName>
    </recommendedName>
</protein>
<reference evidence="5" key="1">
    <citation type="submission" date="2019-09" db="EMBL/GenBank/DDBJ databases">
        <title>Draft genome information of white flower Hibiscus syriacus.</title>
        <authorList>
            <person name="Kim Y.-M."/>
        </authorList>
    </citation>
    <scope>NUCLEOTIDE SEQUENCE [LARGE SCALE GENOMIC DNA]</scope>
    <source>
        <strain evidence="5">YM2019G1</strain>
    </source>
</reference>
<comment type="caution">
    <text evidence="5">The sequence shown here is derived from an EMBL/GenBank/DDBJ whole genome shotgun (WGS) entry which is preliminary data.</text>
</comment>
<dbReference type="InterPro" id="IPR027417">
    <property type="entry name" value="P-loop_NTPase"/>
</dbReference>
<dbReference type="InterPro" id="IPR045058">
    <property type="entry name" value="GIMA/IAN/Toc"/>
</dbReference>
<feature type="domain" description="AIG1-type G" evidence="4">
    <location>
        <begin position="504"/>
        <end position="598"/>
    </location>
</feature>